<organism evidence="1">
    <name type="scientific">marine sediment metagenome</name>
    <dbReference type="NCBI Taxonomy" id="412755"/>
    <lineage>
        <taxon>unclassified sequences</taxon>
        <taxon>metagenomes</taxon>
        <taxon>ecological metagenomes</taxon>
    </lineage>
</organism>
<evidence type="ECO:0000313" key="1">
    <source>
        <dbReference type="EMBL" id="KKN85071.1"/>
    </source>
</evidence>
<reference evidence="1" key="1">
    <citation type="journal article" date="2015" name="Nature">
        <title>Complex archaea that bridge the gap between prokaryotes and eukaryotes.</title>
        <authorList>
            <person name="Spang A."/>
            <person name="Saw J.H."/>
            <person name="Jorgensen S.L."/>
            <person name="Zaremba-Niedzwiedzka K."/>
            <person name="Martijn J."/>
            <person name="Lind A.E."/>
            <person name="van Eijk R."/>
            <person name="Schleper C."/>
            <person name="Guy L."/>
            <person name="Ettema T.J."/>
        </authorList>
    </citation>
    <scope>NUCLEOTIDE SEQUENCE</scope>
</reference>
<protein>
    <submittedName>
        <fullName evidence="1">Uncharacterized protein</fullName>
    </submittedName>
</protein>
<proteinExistence type="predicted"/>
<name>A0A0F9WGP5_9ZZZZ</name>
<dbReference type="EMBL" id="LAZR01000163">
    <property type="protein sequence ID" value="KKN85071.1"/>
    <property type="molecule type" value="Genomic_DNA"/>
</dbReference>
<dbReference type="AlphaFoldDB" id="A0A0F9WGP5"/>
<sequence length="62" mass="6839">MGSNLQFLRGYFEAGCLCILSHGTLARAPDDMSDEMAADLYMANCRCSRHPNYPQNILGAVQ</sequence>
<comment type="caution">
    <text evidence="1">The sequence shown here is derived from an EMBL/GenBank/DDBJ whole genome shotgun (WGS) entry which is preliminary data.</text>
</comment>
<gene>
    <name evidence="1" type="ORF">LCGC14_0282400</name>
</gene>
<accession>A0A0F9WGP5</accession>